<dbReference type="SUPFAM" id="SSF88713">
    <property type="entry name" value="Glycoside hydrolase/deacetylase"/>
    <property type="match status" value="1"/>
</dbReference>
<accession>A0A0M9AL80</accession>
<dbReference type="Proteomes" id="UP000037729">
    <property type="component" value="Unassembled WGS sequence"/>
</dbReference>
<proteinExistence type="predicted"/>
<comment type="caution">
    <text evidence="2">The sequence shown here is derived from an EMBL/GenBank/DDBJ whole genome shotgun (WGS) entry which is preliminary data.</text>
</comment>
<dbReference type="PATRIC" id="fig|1705562.3.peg.515"/>
<dbReference type="PANTHER" id="PTHR47561:SF1">
    <property type="entry name" value="POLYSACCHARIDE DEACETYLASE FAMILY PROTEIN (AFU_ORTHOLOGUE AFUA_6G05030)"/>
    <property type="match status" value="1"/>
</dbReference>
<dbReference type="PANTHER" id="PTHR47561">
    <property type="entry name" value="POLYSACCHARIDE DEACETYLASE FAMILY PROTEIN (AFU_ORTHOLOGUE AFUA_6G05030)"/>
    <property type="match status" value="1"/>
</dbReference>
<sequence>MTDRAVLSIDFELFTQTPAYRSASGTTDRDGVGLDGGRFFRDTLATYDATSTAFVVSEVAESYPDAVQALADDGLEIASHTHTHQLLSDLDSDGRRAELTQSKDVLERVTDERVSGFRAPAFDITDDHFDLLADTGYTYDSSVVSSRSIPGWYGGEYDIHEPAPATAVHPGAPDSITEFPASVMPGVQLPLTGTWLRFFGPRYTILGMKLLARRGITPMLYVHPWELVDLPAVDGVPTRVYVRTGDWMRRAIERILQQDFEFTTVRAVLADGETAASRLHRGETP</sequence>
<feature type="domain" description="NodB homology" evidence="1">
    <location>
        <begin position="21"/>
        <end position="285"/>
    </location>
</feature>
<keyword evidence="3" id="KW-1185">Reference proteome</keyword>
<dbReference type="InterPro" id="IPR002509">
    <property type="entry name" value="NODB_dom"/>
</dbReference>
<dbReference type="Gene3D" id="3.20.20.370">
    <property type="entry name" value="Glycoside hydrolase/deacetylase"/>
    <property type="match status" value="1"/>
</dbReference>
<dbReference type="GO" id="GO:0016810">
    <property type="term" value="F:hydrolase activity, acting on carbon-nitrogen (but not peptide) bonds"/>
    <property type="evidence" value="ECO:0007669"/>
    <property type="project" value="InterPro"/>
</dbReference>
<evidence type="ECO:0000313" key="2">
    <source>
        <dbReference type="EMBL" id="KOX93095.1"/>
    </source>
</evidence>
<evidence type="ECO:0000259" key="1">
    <source>
        <dbReference type="PROSITE" id="PS51677"/>
    </source>
</evidence>
<dbReference type="InterPro" id="IPR022560">
    <property type="entry name" value="DUF3473"/>
</dbReference>
<name>A0A0M9AL80_9EURY</name>
<dbReference type="InterPro" id="IPR011330">
    <property type="entry name" value="Glyco_hydro/deAcase_b/a-brl"/>
</dbReference>
<dbReference type="CDD" id="cd10941">
    <property type="entry name" value="CE4_PuuE_HpPgdA_like_2"/>
    <property type="match status" value="1"/>
</dbReference>
<dbReference type="STRING" id="1705562.AMS69_11645"/>
<dbReference type="Pfam" id="PF01522">
    <property type="entry name" value="Polysacc_deac_1"/>
    <property type="match status" value="1"/>
</dbReference>
<gene>
    <name evidence="2" type="ORF">AMS69_11645</name>
</gene>
<reference evidence="2 3" key="1">
    <citation type="submission" date="2015-08" db="EMBL/GenBank/DDBJ databases">
        <title>Genomes of Isolates from Cabo Rojo, PR.</title>
        <authorList>
            <person name="Sanchez-Nieves R.L."/>
            <person name="Montalvo-Rodriguez R."/>
        </authorList>
    </citation>
    <scope>NUCLEOTIDE SEQUENCE [LARGE SCALE GENOMIC DNA]</scope>
    <source>
        <strain evidence="2 3">SL3</strain>
    </source>
</reference>
<dbReference type="RefSeq" id="WP_053968232.1">
    <property type="nucleotide sequence ID" value="NZ_LIUF01000003.1"/>
</dbReference>
<organism evidence="2 3">
    <name type="scientific">Haloarcula rubripromontorii</name>
    <dbReference type="NCBI Taxonomy" id="1705562"/>
    <lineage>
        <taxon>Archaea</taxon>
        <taxon>Methanobacteriati</taxon>
        <taxon>Methanobacteriota</taxon>
        <taxon>Stenosarchaea group</taxon>
        <taxon>Halobacteria</taxon>
        <taxon>Halobacteriales</taxon>
        <taxon>Haloarculaceae</taxon>
        <taxon>Haloarcula</taxon>
    </lineage>
</organism>
<dbReference type="GO" id="GO:0005975">
    <property type="term" value="P:carbohydrate metabolic process"/>
    <property type="evidence" value="ECO:0007669"/>
    <property type="project" value="InterPro"/>
</dbReference>
<dbReference type="AlphaFoldDB" id="A0A0M9AL80"/>
<dbReference type="PROSITE" id="PS51677">
    <property type="entry name" value="NODB"/>
    <property type="match status" value="1"/>
</dbReference>
<protein>
    <submittedName>
        <fullName evidence="2">Polysaccharide deacetylase</fullName>
    </submittedName>
</protein>
<dbReference type="EMBL" id="LIUF01000003">
    <property type="protein sequence ID" value="KOX93095.1"/>
    <property type="molecule type" value="Genomic_DNA"/>
</dbReference>
<dbReference type="Pfam" id="PF11959">
    <property type="entry name" value="DUF3473"/>
    <property type="match status" value="1"/>
</dbReference>
<dbReference type="InterPro" id="IPR045235">
    <property type="entry name" value="PuuE_HpPgdA-like"/>
</dbReference>
<evidence type="ECO:0000313" key="3">
    <source>
        <dbReference type="Proteomes" id="UP000037729"/>
    </source>
</evidence>
<dbReference type="OrthoDB" id="10436at2157"/>